<dbReference type="AlphaFoldDB" id="A0A1I6L3E8"/>
<gene>
    <name evidence="3" type="ORF">SAMN05192580_2210</name>
</gene>
<dbReference type="RefSeq" id="WP_093314528.1">
    <property type="nucleotide sequence ID" value="NZ_FOZG01000002.1"/>
</dbReference>
<evidence type="ECO:0000313" key="4">
    <source>
        <dbReference type="Proteomes" id="UP000198824"/>
    </source>
</evidence>
<keyword evidence="4" id="KW-1185">Reference proteome</keyword>
<reference evidence="3 4" key="1">
    <citation type="submission" date="2016-10" db="EMBL/GenBank/DDBJ databases">
        <authorList>
            <person name="de Groot N.N."/>
        </authorList>
    </citation>
    <scope>NUCLEOTIDE SEQUENCE [LARGE SCALE GENOMIC DNA]</scope>
    <source>
        <strain evidence="3 4">S5-249</strain>
    </source>
</reference>
<keyword evidence="1" id="KW-0732">Signal</keyword>
<evidence type="ECO:0000313" key="3">
    <source>
        <dbReference type="EMBL" id="SFR97808.1"/>
    </source>
</evidence>
<dbReference type="Proteomes" id="UP000198824">
    <property type="component" value="Unassembled WGS sequence"/>
</dbReference>
<evidence type="ECO:0000259" key="2">
    <source>
        <dbReference type="Pfam" id="PF09832"/>
    </source>
</evidence>
<evidence type="ECO:0000256" key="1">
    <source>
        <dbReference type="SAM" id="SignalP"/>
    </source>
</evidence>
<proteinExistence type="predicted"/>
<feature type="chain" id="PRO_5011499473" description="DUF2059 domain-containing protein" evidence="1">
    <location>
        <begin position="20"/>
        <end position="239"/>
    </location>
</feature>
<dbReference type="InterPro" id="IPR018637">
    <property type="entry name" value="DUF2059"/>
</dbReference>
<dbReference type="Pfam" id="PF09832">
    <property type="entry name" value="DUF2059"/>
    <property type="match status" value="1"/>
</dbReference>
<feature type="domain" description="DUF2059" evidence="2">
    <location>
        <begin position="176"/>
        <end position="220"/>
    </location>
</feature>
<feature type="signal peptide" evidence="1">
    <location>
        <begin position="1"/>
        <end position="19"/>
    </location>
</feature>
<sequence length="239" mass="24397">MITLLIALAAVGAPAAAPAATTAQPGSSTRAQAEAFGRLHVPTDVTIASARTMFARTFTASFDASAESLAAEARFPGIRNAALAAGTQALEDGAMREVPALQSQIADLVQARLSAGDLAAVLRFYQQPAVRRLQAAAGTSMPVDAMIAKAKAQPVPSFSAAELVDHAARGAEAAATPADRAAVAAFMATPAGRRFGALMPDLMELVTARTNAMIEGLQPQILAASQAAARDFVRSAGTK</sequence>
<organism evidence="3 4">
    <name type="scientific">Sphingomonas jatrophae</name>
    <dbReference type="NCBI Taxonomy" id="1166337"/>
    <lineage>
        <taxon>Bacteria</taxon>
        <taxon>Pseudomonadati</taxon>
        <taxon>Pseudomonadota</taxon>
        <taxon>Alphaproteobacteria</taxon>
        <taxon>Sphingomonadales</taxon>
        <taxon>Sphingomonadaceae</taxon>
        <taxon>Sphingomonas</taxon>
    </lineage>
</organism>
<dbReference type="STRING" id="1166337.SAMN05192580_2210"/>
<protein>
    <recommendedName>
        <fullName evidence="2">DUF2059 domain-containing protein</fullName>
    </recommendedName>
</protein>
<accession>A0A1I6L3E8</accession>
<name>A0A1I6L3E8_9SPHN</name>
<dbReference type="EMBL" id="FOZG01000002">
    <property type="protein sequence ID" value="SFR97808.1"/>
    <property type="molecule type" value="Genomic_DNA"/>
</dbReference>